<dbReference type="GO" id="GO:0005524">
    <property type="term" value="F:ATP binding"/>
    <property type="evidence" value="ECO:0007669"/>
    <property type="project" value="UniProtKB-UniRule"/>
</dbReference>
<evidence type="ECO:0000256" key="1">
    <source>
        <dbReference type="ARBA" id="ARBA00004533"/>
    </source>
</evidence>
<organism evidence="21 22">
    <name type="scientific">Nitrosomonas nitrosa</name>
    <dbReference type="NCBI Taxonomy" id="52442"/>
    <lineage>
        <taxon>Bacteria</taxon>
        <taxon>Pseudomonadati</taxon>
        <taxon>Pseudomonadota</taxon>
        <taxon>Betaproteobacteria</taxon>
        <taxon>Nitrosomonadales</taxon>
        <taxon>Nitrosomonadaceae</taxon>
        <taxon>Nitrosomonas</taxon>
    </lineage>
</organism>
<evidence type="ECO:0000256" key="18">
    <source>
        <dbReference type="SAM" id="Phobius"/>
    </source>
</evidence>
<dbReference type="FunFam" id="3.40.50.300:FF:000209">
    <property type="entry name" value="Cell division protein FtsK"/>
    <property type="match status" value="1"/>
</dbReference>
<dbReference type="InterPro" id="IPR041027">
    <property type="entry name" value="FtsK_alpha"/>
</dbReference>
<dbReference type="GO" id="GO:0003677">
    <property type="term" value="F:DNA binding"/>
    <property type="evidence" value="ECO:0007669"/>
    <property type="project" value="UniProtKB-KW"/>
</dbReference>
<evidence type="ECO:0000256" key="3">
    <source>
        <dbReference type="ARBA" id="ARBA00006474"/>
    </source>
</evidence>
<dbReference type="Pfam" id="PF01580">
    <property type="entry name" value="FtsK_SpoIIIE"/>
    <property type="match status" value="1"/>
</dbReference>
<dbReference type="InterPro" id="IPR036388">
    <property type="entry name" value="WH-like_DNA-bd_sf"/>
</dbReference>
<reference evidence="20" key="2">
    <citation type="submission" date="2021-02" db="EMBL/GenBank/DDBJ databases">
        <authorList>
            <person name="Han P."/>
        </authorList>
    </citation>
    <scope>NUCLEOTIDE SEQUENCE</scope>
    <source>
        <strain evidence="20">Nitrosomonas nitrosa 18-3D</strain>
    </source>
</reference>
<evidence type="ECO:0000256" key="5">
    <source>
        <dbReference type="ARBA" id="ARBA00022618"/>
    </source>
</evidence>
<evidence type="ECO:0000256" key="8">
    <source>
        <dbReference type="ARBA" id="ARBA00022829"/>
    </source>
</evidence>
<accession>A0A1I4U7R2</accession>
<dbReference type="InterPro" id="IPR050206">
    <property type="entry name" value="FtsK/SpoIIIE/SftA"/>
</dbReference>
<dbReference type="Pfam" id="PF17854">
    <property type="entry name" value="FtsK_alpha"/>
    <property type="match status" value="1"/>
</dbReference>
<evidence type="ECO:0000256" key="2">
    <source>
        <dbReference type="ARBA" id="ARBA00004651"/>
    </source>
</evidence>
<feature type="transmembrane region" description="Helical" evidence="18">
    <location>
        <begin position="160"/>
        <end position="184"/>
    </location>
</feature>
<dbReference type="GO" id="GO:0007059">
    <property type="term" value="P:chromosome segregation"/>
    <property type="evidence" value="ECO:0007669"/>
    <property type="project" value="UniProtKB-KW"/>
</dbReference>
<evidence type="ECO:0000256" key="7">
    <source>
        <dbReference type="ARBA" id="ARBA00022741"/>
    </source>
</evidence>
<dbReference type="OrthoDB" id="9807790at2"/>
<keyword evidence="6 18" id="KW-0812">Transmembrane</keyword>
<feature type="region of interest" description="Disordered" evidence="17">
    <location>
        <begin position="692"/>
        <end position="715"/>
    </location>
</feature>
<dbReference type="GO" id="GO:0005886">
    <property type="term" value="C:plasma membrane"/>
    <property type="evidence" value="ECO:0007669"/>
    <property type="project" value="UniProtKB-SubCell"/>
</dbReference>
<dbReference type="Pfam" id="PF13491">
    <property type="entry name" value="FtsK_4TM"/>
    <property type="match status" value="1"/>
</dbReference>
<feature type="domain" description="FtsK" evidence="19">
    <location>
        <begin position="421"/>
        <end position="630"/>
    </location>
</feature>
<dbReference type="Pfam" id="PF09397">
    <property type="entry name" value="FtsK_gamma"/>
    <property type="match status" value="1"/>
</dbReference>
<dbReference type="AlphaFoldDB" id="A0A1I4U7R2"/>
<comment type="subunit">
    <text evidence="15">Homohexamer. Forms a ring that surrounds DNA.</text>
</comment>
<dbReference type="Gene3D" id="3.30.980.40">
    <property type="match status" value="1"/>
</dbReference>
<dbReference type="SMART" id="SM00843">
    <property type="entry name" value="Ftsk_gamma"/>
    <property type="match status" value="1"/>
</dbReference>
<dbReference type="InterPro" id="IPR003593">
    <property type="entry name" value="AAA+_ATPase"/>
</dbReference>
<keyword evidence="11" id="KW-0238">DNA-binding</keyword>
<dbReference type="Proteomes" id="UP000601736">
    <property type="component" value="Unassembled WGS sequence"/>
</dbReference>
<dbReference type="SMART" id="SM00382">
    <property type="entry name" value="AAA"/>
    <property type="match status" value="1"/>
</dbReference>
<evidence type="ECO:0000259" key="19">
    <source>
        <dbReference type="PROSITE" id="PS50901"/>
    </source>
</evidence>
<reference evidence="21 22" key="1">
    <citation type="submission" date="2016-10" db="EMBL/GenBank/DDBJ databases">
        <authorList>
            <person name="de Groot N.N."/>
        </authorList>
    </citation>
    <scope>NUCLEOTIDE SEQUENCE [LARGE SCALE GENOMIC DNA]</scope>
    <source>
        <strain evidence="21 22">Nm146</strain>
    </source>
</reference>
<dbReference type="EMBL" id="CAJNAP010000013">
    <property type="protein sequence ID" value="CAE6505639.1"/>
    <property type="molecule type" value="Genomic_DNA"/>
</dbReference>
<dbReference type="InterPro" id="IPR027417">
    <property type="entry name" value="P-loop_NTPase"/>
</dbReference>
<keyword evidence="4" id="KW-1003">Cell membrane</keyword>
<feature type="binding site" evidence="16">
    <location>
        <begin position="438"/>
        <end position="445"/>
    </location>
    <ligand>
        <name>ATP</name>
        <dbReference type="ChEBI" id="CHEBI:30616"/>
    </ligand>
</feature>
<evidence type="ECO:0000256" key="13">
    <source>
        <dbReference type="ARBA" id="ARBA00023306"/>
    </source>
</evidence>
<feature type="transmembrane region" description="Helical" evidence="18">
    <location>
        <begin position="77"/>
        <end position="101"/>
    </location>
</feature>
<keyword evidence="5" id="KW-0132">Cell division</keyword>
<proteinExistence type="inferred from homology"/>
<evidence type="ECO:0000313" key="22">
    <source>
        <dbReference type="Proteomes" id="UP000199561"/>
    </source>
</evidence>
<dbReference type="InterPro" id="IPR025199">
    <property type="entry name" value="FtsK_4TM"/>
</dbReference>
<keyword evidence="13" id="KW-0131">Cell cycle</keyword>
<evidence type="ECO:0000313" key="20">
    <source>
        <dbReference type="EMBL" id="CAE6505639.1"/>
    </source>
</evidence>
<dbReference type="STRING" id="52442.SAMN05421880_1405"/>
<evidence type="ECO:0000256" key="9">
    <source>
        <dbReference type="ARBA" id="ARBA00022840"/>
    </source>
</evidence>
<dbReference type="InterPro" id="IPR036390">
    <property type="entry name" value="WH_DNA-bd_sf"/>
</dbReference>
<name>A0A1I4U7R2_9PROT</name>
<keyword evidence="7 16" id="KW-0547">Nucleotide-binding</keyword>
<sequence length="779" mass="85493">MGAINKPMARKANNNPLPPRIAKLLRESGCLVLGGIALYLILIFISFDRADPGWSHSGHVDHIKNAGGQAGAWLADLLLYLFGASAWWWVVFFLSAVLWSYRRIDIVSIFDPRALLISLTGFMILLAASSGLESLRFNSINISLPLVPGGMLGETLSRNLSMLLGFSGASLGLVILMAIGFSLFSGLSWVRISEKIGETIEEACFSLWNRLLALRDRRIDMSMISSLKLNRDHKEDRDLVESGDNKSSEPYAPLRIELPDPVVQKPARIVKERRTSLFADASPDTLLPPLDLLDEPQKDVELLSNDTLELTSRLIERRLKEFGIEVKVVSAHPGPVITRYEIEPAVGVKGNQIINLVKDLARALSVASIRVVETIPGKTTMGLEIPNPKRQVVRLHEILGSQPYADMSSPLTIALGKDISGRPIVSDLAKMPHALVAGTTGSGKSVAINAVILSLVYKATPEQVRLILIDPKMLELSVYEGIPHLLTPVVTDMREAASALNWCVAEMERRYKLMSVLGVRNLAGYNQKVREAIKNEEALTNPLSLMPDGPAQLEEMPLIVVVIDELADLMMIVGKKVEKLIARLAQKARAAGIHLLLATQRPSVDVITGLIKANIPTRIAFQVSSKIDSRTILDQMGAEALLGQGDMLYLPPGSGYPQRVHGAFVADHEVHKVVEYLKEHGEPRYVEEVLRASEEESEFTGENGESSRPAGGETDPLYDEAVAIVAKTRRASISLVQRQLRIGYNRAARLIEEMERAGLVSAMQSNGNREVLVPNRGDD</sequence>
<dbReference type="CDD" id="cd01127">
    <property type="entry name" value="TrwB_TraG_TraD_VirD4"/>
    <property type="match status" value="1"/>
</dbReference>
<protein>
    <submittedName>
        <fullName evidence="20 21">DNA translocase FtsK</fullName>
    </submittedName>
</protein>
<dbReference type="InterPro" id="IPR018541">
    <property type="entry name" value="Ftsk_gamma"/>
</dbReference>
<keyword evidence="10 18" id="KW-1133">Transmembrane helix</keyword>
<comment type="subcellular location">
    <subcellularLocation>
        <location evidence="1">Cell inner membrane</location>
    </subcellularLocation>
    <subcellularLocation>
        <location evidence="2">Cell membrane</location>
        <topology evidence="2">Multi-pass membrane protein</topology>
    </subcellularLocation>
</comment>
<dbReference type="PANTHER" id="PTHR22683">
    <property type="entry name" value="SPORULATION PROTEIN RELATED"/>
    <property type="match status" value="1"/>
</dbReference>
<dbReference type="PROSITE" id="PS50901">
    <property type="entry name" value="FTSK"/>
    <property type="match status" value="1"/>
</dbReference>
<dbReference type="GO" id="GO:0051301">
    <property type="term" value="P:cell division"/>
    <property type="evidence" value="ECO:0007669"/>
    <property type="project" value="UniProtKB-KW"/>
</dbReference>
<comment type="similarity">
    <text evidence="3">Belongs to the FtsK/SpoIIIE/SftA family.</text>
</comment>
<dbReference type="PANTHER" id="PTHR22683:SF41">
    <property type="entry name" value="DNA TRANSLOCASE FTSK"/>
    <property type="match status" value="1"/>
</dbReference>
<evidence type="ECO:0000313" key="21">
    <source>
        <dbReference type="EMBL" id="SFM85002.1"/>
    </source>
</evidence>
<evidence type="ECO:0000256" key="12">
    <source>
        <dbReference type="ARBA" id="ARBA00023136"/>
    </source>
</evidence>
<comment type="function">
    <text evidence="14">Essential cell division protein that coordinates cell division and chromosome segregation. The N-terminus is involved in assembly of the cell-division machinery. The C-terminus functions as a DNA motor that moves dsDNA in an ATP-dependent manner towards the dif recombination site, which is located within the replication terminus region. Translocation stops specifically at Xer-dif sites, where FtsK interacts with the Xer recombinase, allowing activation of chromosome unlinking by recombination. FtsK orienting polar sequences (KOPS) guide the direction of DNA translocation. FtsK can remove proteins from DNA as it translocates, but translocation stops specifically at XerCD-dif site, thereby preventing removal of XerC and XerD from dif.</text>
</comment>
<feature type="transmembrane region" description="Helical" evidence="18">
    <location>
        <begin position="29"/>
        <end position="47"/>
    </location>
</feature>
<keyword evidence="12 18" id="KW-0472">Membrane</keyword>
<dbReference type="RefSeq" id="WP_090672194.1">
    <property type="nucleotide sequence ID" value="NZ_CAJNAP010000013.1"/>
</dbReference>
<gene>
    <name evidence="20" type="primary">ftsK</name>
    <name evidence="20" type="ORF">NMYAN_200019</name>
    <name evidence="21" type="ORF">SAMN05421880_1405</name>
</gene>
<evidence type="ECO:0000256" key="15">
    <source>
        <dbReference type="ARBA" id="ARBA00025923"/>
    </source>
</evidence>
<dbReference type="SUPFAM" id="SSF46785">
    <property type="entry name" value="Winged helix' DNA-binding domain"/>
    <property type="match status" value="1"/>
</dbReference>
<dbReference type="Gene3D" id="1.10.10.10">
    <property type="entry name" value="Winged helix-like DNA-binding domain superfamily/Winged helix DNA-binding domain"/>
    <property type="match status" value="1"/>
</dbReference>
<evidence type="ECO:0000256" key="14">
    <source>
        <dbReference type="ARBA" id="ARBA00024784"/>
    </source>
</evidence>
<dbReference type="SUPFAM" id="SSF52540">
    <property type="entry name" value="P-loop containing nucleoside triphosphate hydrolases"/>
    <property type="match status" value="1"/>
</dbReference>
<dbReference type="EMBL" id="FOUF01000040">
    <property type="protein sequence ID" value="SFM85002.1"/>
    <property type="molecule type" value="Genomic_DNA"/>
</dbReference>
<keyword evidence="22" id="KW-1185">Reference proteome</keyword>
<evidence type="ECO:0000256" key="16">
    <source>
        <dbReference type="PROSITE-ProRule" id="PRU00289"/>
    </source>
</evidence>
<evidence type="ECO:0000256" key="17">
    <source>
        <dbReference type="SAM" id="MobiDB-lite"/>
    </source>
</evidence>
<evidence type="ECO:0000256" key="11">
    <source>
        <dbReference type="ARBA" id="ARBA00023125"/>
    </source>
</evidence>
<keyword evidence="9 16" id="KW-0067">ATP-binding</keyword>
<evidence type="ECO:0000256" key="10">
    <source>
        <dbReference type="ARBA" id="ARBA00022989"/>
    </source>
</evidence>
<dbReference type="Proteomes" id="UP000199561">
    <property type="component" value="Unassembled WGS sequence"/>
</dbReference>
<dbReference type="Gene3D" id="3.40.50.300">
    <property type="entry name" value="P-loop containing nucleotide triphosphate hydrolases"/>
    <property type="match status" value="1"/>
</dbReference>
<evidence type="ECO:0000256" key="6">
    <source>
        <dbReference type="ARBA" id="ARBA00022692"/>
    </source>
</evidence>
<evidence type="ECO:0000256" key="4">
    <source>
        <dbReference type="ARBA" id="ARBA00022475"/>
    </source>
</evidence>
<dbReference type="InterPro" id="IPR002543">
    <property type="entry name" value="FtsK_dom"/>
</dbReference>
<keyword evidence="8" id="KW-0159">Chromosome partition</keyword>